<dbReference type="Pfam" id="PF13454">
    <property type="entry name" value="NAD_binding_9"/>
    <property type="match status" value="1"/>
</dbReference>
<organism evidence="2 3">
    <name type="scientific">Sphingomonas paucimobilis NBRC 13935</name>
    <dbReference type="NCBI Taxonomy" id="1219050"/>
    <lineage>
        <taxon>Bacteria</taxon>
        <taxon>Pseudomonadati</taxon>
        <taxon>Pseudomonadota</taxon>
        <taxon>Alphaproteobacteria</taxon>
        <taxon>Sphingomonadales</taxon>
        <taxon>Sphingomonadaceae</taxon>
        <taxon>Sphingomonas</taxon>
    </lineage>
</organism>
<dbReference type="GeneID" id="78528982"/>
<evidence type="ECO:0000259" key="1">
    <source>
        <dbReference type="Pfam" id="PF13454"/>
    </source>
</evidence>
<evidence type="ECO:0000313" key="2">
    <source>
        <dbReference type="EMBL" id="GAN15857.1"/>
    </source>
</evidence>
<dbReference type="InterPro" id="IPR038732">
    <property type="entry name" value="HpyO/CreE_NAD-binding"/>
</dbReference>
<name>A0A0C9NHY2_SPHPI</name>
<dbReference type="PANTHER" id="PTHR40254">
    <property type="entry name" value="BLR0577 PROTEIN"/>
    <property type="match status" value="1"/>
</dbReference>
<comment type="caution">
    <text evidence="2">The sequence shown here is derived from an EMBL/GenBank/DDBJ whole genome shotgun (WGS) entry which is preliminary data.</text>
</comment>
<dbReference type="AlphaFoldDB" id="A0A0C9NHY2"/>
<accession>A0A0C9NHY2</accession>
<dbReference type="Gene3D" id="3.50.50.60">
    <property type="entry name" value="FAD/NAD(P)-binding domain"/>
    <property type="match status" value="1"/>
</dbReference>
<feature type="domain" description="FAD-dependent urate hydroxylase HpyO/Asp monooxygenase CreE-like FAD/NAD(P)-binding" evidence="1">
    <location>
        <begin position="7"/>
        <end position="159"/>
    </location>
</feature>
<evidence type="ECO:0000313" key="3">
    <source>
        <dbReference type="Proteomes" id="UP000032025"/>
    </source>
</evidence>
<dbReference type="RefSeq" id="WP_007403591.1">
    <property type="nucleotide sequence ID" value="NZ_BBJS01000069.1"/>
</dbReference>
<reference evidence="2 3" key="1">
    <citation type="submission" date="2014-08" db="EMBL/GenBank/DDBJ databases">
        <title>Whole genome shotgun sequence of Sphingomonas paucimobilis NBRC 13935.</title>
        <authorList>
            <person name="Hosoyama A."/>
            <person name="Hashimoto M."/>
            <person name="Hosoyama Y."/>
            <person name="Noguchi M."/>
            <person name="Uohara A."/>
            <person name="Ohji S."/>
            <person name="Katano-Makiyama Y."/>
            <person name="Ichikawa N."/>
            <person name="Kimura A."/>
            <person name="Yamazoe A."/>
            <person name="Fujita N."/>
        </authorList>
    </citation>
    <scope>NUCLEOTIDE SEQUENCE [LARGE SCALE GENOMIC DNA]</scope>
    <source>
        <strain evidence="2 3">NBRC 13935</strain>
    </source>
</reference>
<sequence length="500" mass="55670">MAFSITIIGMGACGVAAFAEATIRLAAAPLPGVELHLVSRDDDPGPGLAFGTDQPGHLLNTESRLMGLYANEPEHFRKWLADRRPLMPDEVEYAPRAEYGEYIRQILRDAHDRARDADIPVHVHLAEAVAIGGNRDAALVRLSDGTTIESHYTLLAIGTPKPVRFEELDGAPGYFDFPWPAQQLRDGIDAGQDVIVLGSSLSAIDSFATLMDQDHHGTIHFVSKDGMLPRVEMPMPEETYPRRYFTLSEMHRRIRERGPRFSIVDLFRLFRQEGEEAAAAQGEVIDWQAEDRIHRSAVELLPYDIARAEAGKEIFQRILTSARFEASEMWDLLGARDRERFTRWLAPHFATARFTMPMINARRLADAAARGQLQVHGGVTETIRHPDGQGFVSRLADGRAISAPVVINATGTAMKLNEISDALIVRLMERGWLHPHPSGGIEAHRHSGAVITHDRNAPRLYAVGQLVNGVQRDTNAVWFNVQCAERIVQDMLIKITSERA</sequence>
<keyword evidence="3" id="KW-1185">Reference proteome</keyword>
<gene>
    <name evidence="2" type="ORF">SP6_69_00170</name>
</gene>
<dbReference type="PANTHER" id="PTHR40254:SF1">
    <property type="entry name" value="BLR0577 PROTEIN"/>
    <property type="match status" value="1"/>
</dbReference>
<dbReference type="EMBL" id="BBJS01000069">
    <property type="protein sequence ID" value="GAN15857.1"/>
    <property type="molecule type" value="Genomic_DNA"/>
</dbReference>
<dbReference type="InterPro" id="IPR052189">
    <property type="entry name" value="L-asp_N-monooxygenase_NS-form"/>
</dbReference>
<dbReference type="SUPFAM" id="SSF51905">
    <property type="entry name" value="FAD/NAD(P)-binding domain"/>
    <property type="match status" value="2"/>
</dbReference>
<dbReference type="InterPro" id="IPR036188">
    <property type="entry name" value="FAD/NAD-bd_sf"/>
</dbReference>
<dbReference type="Proteomes" id="UP000032025">
    <property type="component" value="Unassembled WGS sequence"/>
</dbReference>
<protein>
    <submittedName>
        <fullName evidence="2">DNA, contig: SP669</fullName>
    </submittedName>
</protein>
<proteinExistence type="predicted"/>